<dbReference type="PANTHER" id="PTHR10093">
    <property type="entry name" value="IRON-SULFUR CLUSTER ASSEMBLY ENZYME NIFU HOMOLOG"/>
    <property type="match status" value="1"/>
</dbReference>
<dbReference type="Pfam" id="PF01592">
    <property type="entry name" value="NifU_N"/>
    <property type="match status" value="1"/>
</dbReference>
<proteinExistence type="predicted"/>
<dbReference type="GO" id="GO:0005506">
    <property type="term" value="F:iron ion binding"/>
    <property type="evidence" value="ECO:0007669"/>
    <property type="project" value="InterPro"/>
</dbReference>
<dbReference type="Gene3D" id="3.90.1010.10">
    <property type="match status" value="1"/>
</dbReference>
<sequence>NVGEIKDADGIGKVGNPICGDIMNIYIKVKDDKIVDCKFKTFGCGAAIATSSMVTEMVKGKTIEEALEISNKTVAEALGGLPPIKMHCSNLAAEGLSKAIEDYKKKSQDSKLKTEIKN</sequence>
<protein>
    <recommendedName>
        <fullName evidence="1">NIF system FeS cluster assembly NifU N-terminal domain-containing protein</fullName>
    </recommendedName>
</protein>
<dbReference type="CDD" id="cd06664">
    <property type="entry name" value="IscU_like"/>
    <property type="match status" value="1"/>
</dbReference>
<dbReference type="GO" id="GO:0016226">
    <property type="term" value="P:iron-sulfur cluster assembly"/>
    <property type="evidence" value="ECO:0007669"/>
    <property type="project" value="InterPro"/>
</dbReference>
<dbReference type="AlphaFoldDB" id="X1QKR1"/>
<evidence type="ECO:0000313" key="2">
    <source>
        <dbReference type="EMBL" id="GAI51595.1"/>
    </source>
</evidence>
<dbReference type="InterPro" id="IPR002871">
    <property type="entry name" value="NIF_FeS_clus_asmbl_NifU_N"/>
</dbReference>
<evidence type="ECO:0000259" key="1">
    <source>
        <dbReference type="Pfam" id="PF01592"/>
    </source>
</evidence>
<accession>X1QKR1</accession>
<feature type="domain" description="NIF system FeS cluster assembly NifU N-terminal" evidence="1">
    <location>
        <begin position="1"/>
        <end position="108"/>
    </location>
</feature>
<reference evidence="2" key="1">
    <citation type="journal article" date="2014" name="Front. Microbiol.">
        <title>High frequency of phylogenetically diverse reductive dehalogenase-homologous genes in deep subseafloor sedimentary metagenomes.</title>
        <authorList>
            <person name="Kawai M."/>
            <person name="Futagami T."/>
            <person name="Toyoda A."/>
            <person name="Takaki Y."/>
            <person name="Nishi S."/>
            <person name="Hori S."/>
            <person name="Arai W."/>
            <person name="Tsubouchi T."/>
            <person name="Morono Y."/>
            <person name="Uchiyama I."/>
            <person name="Ito T."/>
            <person name="Fujiyama A."/>
            <person name="Inagaki F."/>
            <person name="Takami H."/>
        </authorList>
    </citation>
    <scope>NUCLEOTIDE SEQUENCE</scope>
    <source>
        <strain evidence="2">Expedition CK06-06</strain>
    </source>
</reference>
<comment type="caution">
    <text evidence="2">The sequence shown here is derived from an EMBL/GenBank/DDBJ whole genome shotgun (WGS) entry which is preliminary data.</text>
</comment>
<feature type="non-terminal residue" evidence="2">
    <location>
        <position position="1"/>
    </location>
</feature>
<name>X1QKR1_9ZZZZ</name>
<dbReference type="GO" id="GO:0051536">
    <property type="term" value="F:iron-sulfur cluster binding"/>
    <property type="evidence" value="ECO:0007669"/>
    <property type="project" value="InterPro"/>
</dbReference>
<organism evidence="2">
    <name type="scientific">marine sediment metagenome</name>
    <dbReference type="NCBI Taxonomy" id="412755"/>
    <lineage>
        <taxon>unclassified sequences</taxon>
        <taxon>metagenomes</taxon>
        <taxon>ecological metagenomes</taxon>
    </lineage>
</organism>
<gene>
    <name evidence="2" type="ORF">S06H3_59730</name>
</gene>
<dbReference type="SUPFAM" id="SSF82649">
    <property type="entry name" value="SufE/NifU"/>
    <property type="match status" value="1"/>
</dbReference>
<dbReference type="EMBL" id="BARV01038851">
    <property type="protein sequence ID" value="GAI51595.1"/>
    <property type="molecule type" value="Genomic_DNA"/>
</dbReference>